<organism evidence="2">
    <name type="scientific">Rhipicephalus microplus</name>
    <name type="common">Cattle tick</name>
    <name type="synonym">Boophilus microplus</name>
    <dbReference type="NCBI Taxonomy" id="6941"/>
    <lineage>
        <taxon>Eukaryota</taxon>
        <taxon>Metazoa</taxon>
        <taxon>Ecdysozoa</taxon>
        <taxon>Arthropoda</taxon>
        <taxon>Chelicerata</taxon>
        <taxon>Arachnida</taxon>
        <taxon>Acari</taxon>
        <taxon>Parasitiformes</taxon>
        <taxon>Ixodida</taxon>
        <taxon>Ixodoidea</taxon>
        <taxon>Ixodidae</taxon>
        <taxon>Rhipicephalinae</taxon>
        <taxon>Rhipicephalus</taxon>
        <taxon>Boophilus</taxon>
    </lineage>
</organism>
<reference evidence="2" key="1">
    <citation type="submission" date="2019-09" db="EMBL/GenBank/DDBJ databases">
        <title>Organ-specific transcriptomic study of the physiology of the cattle tick, Rhipicephalus microplus.</title>
        <authorList>
            <person name="Tirloni L."/>
            <person name="Braz G."/>
            <person name="Gandara A.C.P."/>
            <person name="Sabadin G.A."/>
            <person name="da Silva R.M."/>
            <person name="Guizzo M.G."/>
            <person name="Machado J.A."/>
            <person name="Costa E.P."/>
            <person name="Gomes H.F."/>
            <person name="Moraes J."/>
            <person name="Mota M.B.S."/>
            <person name="Mesquita R.D."/>
            <person name="Alvarenga P.H."/>
            <person name="Alves F."/>
            <person name="Seixas A."/>
            <person name="da Fonseca R.N."/>
            <person name="Fogaca A."/>
            <person name="Logullo C."/>
            <person name="Tanaka A."/>
            <person name="Daffre S."/>
            <person name="Termignoni C."/>
            <person name="Vaz I.S.Jr."/>
            <person name="Oliveira P.L."/>
            <person name="Ribeiro J.M."/>
        </authorList>
    </citation>
    <scope>NUCLEOTIDE SEQUENCE</scope>
    <source>
        <strain evidence="2">Porto Alegre</strain>
    </source>
</reference>
<name>A0A6M2D9M0_RHIMP</name>
<protein>
    <submittedName>
        <fullName evidence="2">Putative secreted protein</fullName>
    </submittedName>
</protein>
<keyword evidence="1" id="KW-0732">Signal</keyword>
<dbReference type="EMBL" id="GHWJ01010052">
    <property type="protein sequence ID" value="NOV42789.1"/>
    <property type="molecule type" value="Transcribed_RNA"/>
</dbReference>
<feature type="chain" id="PRO_5026998837" evidence="1">
    <location>
        <begin position="16"/>
        <end position="106"/>
    </location>
</feature>
<evidence type="ECO:0000256" key="1">
    <source>
        <dbReference type="SAM" id="SignalP"/>
    </source>
</evidence>
<feature type="signal peptide" evidence="1">
    <location>
        <begin position="1"/>
        <end position="15"/>
    </location>
</feature>
<sequence>MFCFFFFFFWTRNTSDLFHKSINGEAYTRNQSALRDVLRVSLCDMHLFKNVYIYRKHTTLSVLNHLQYGSLNTLTSRRVLRYQFAGGVVFILAEPLASAWRTRRWA</sequence>
<evidence type="ECO:0000313" key="2">
    <source>
        <dbReference type="EMBL" id="NOV42789.1"/>
    </source>
</evidence>
<proteinExistence type="predicted"/>
<dbReference type="AlphaFoldDB" id="A0A6M2D9M0"/>
<accession>A0A6M2D9M0</accession>